<dbReference type="SUPFAM" id="SSF48498">
    <property type="entry name" value="Tetracyclin repressor-like, C-terminal domain"/>
    <property type="match status" value="1"/>
</dbReference>
<protein>
    <submittedName>
        <fullName evidence="6">Transcriptional regulator, TetR family</fullName>
    </submittedName>
</protein>
<gene>
    <name evidence="6" type="ordered locus">CTN_1753</name>
</gene>
<name>B9KAE6_THENN</name>
<dbReference type="GO" id="GO:0003677">
    <property type="term" value="F:DNA binding"/>
    <property type="evidence" value="ECO:0007669"/>
    <property type="project" value="UniProtKB-UniRule"/>
</dbReference>
<dbReference type="SUPFAM" id="SSF46689">
    <property type="entry name" value="Homeodomain-like"/>
    <property type="match status" value="1"/>
</dbReference>
<dbReference type="HOGENOM" id="CLU_069356_12_2_0"/>
<dbReference type="Gene3D" id="1.10.357.10">
    <property type="entry name" value="Tetracycline Repressor, domain 2"/>
    <property type="match status" value="1"/>
</dbReference>
<dbReference type="KEGG" id="tna:CTN_1753"/>
<dbReference type="Proteomes" id="UP000000445">
    <property type="component" value="Chromosome"/>
</dbReference>
<evidence type="ECO:0000313" key="7">
    <source>
        <dbReference type="Proteomes" id="UP000000445"/>
    </source>
</evidence>
<evidence type="ECO:0000313" key="6">
    <source>
        <dbReference type="EMBL" id="ACM23929.1"/>
    </source>
</evidence>
<keyword evidence="3" id="KW-0804">Transcription</keyword>
<evidence type="ECO:0000256" key="3">
    <source>
        <dbReference type="ARBA" id="ARBA00023163"/>
    </source>
</evidence>
<dbReference type="InterPro" id="IPR001647">
    <property type="entry name" value="HTH_TetR"/>
</dbReference>
<dbReference type="STRING" id="309803.CTN_1753"/>
<dbReference type="InterPro" id="IPR009057">
    <property type="entry name" value="Homeodomain-like_sf"/>
</dbReference>
<reference evidence="6 7" key="1">
    <citation type="journal article" date="2009" name="Biosci. Biotechnol. Biochem.">
        <title>WeGAS: a web-based microbial genome annotation system.</title>
        <authorList>
            <person name="Lee D."/>
            <person name="Seo H."/>
            <person name="Park C."/>
            <person name="Park K."/>
        </authorList>
    </citation>
    <scope>NUCLEOTIDE SEQUENCE [LARGE SCALE GENOMIC DNA]</scope>
    <source>
        <strain evidence="7">ATCC 49049 / DSM 4359 / NBRC 107923 / NS-E</strain>
    </source>
</reference>
<dbReference type="PANTHER" id="PTHR43479">
    <property type="entry name" value="ACREF/ENVCD OPERON REPRESSOR-RELATED"/>
    <property type="match status" value="1"/>
</dbReference>
<evidence type="ECO:0000256" key="2">
    <source>
        <dbReference type="ARBA" id="ARBA00023125"/>
    </source>
</evidence>
<dbReference type="EMBL" id="CP000916">
    <property type="protein sequence ID" value="ACM23929.1"/>
    <property type="molecule type" value="Genomic_DNA"/>
</dbReference>
<evidence type="ECO:0000259" key="5">
    <source>
        <dbReference type="PROSITE" id="PS50977"/>
    </source>
</evidence>
<organism evidence="6 7">
    <name type="scientific">Thermotoga neapolitana (strain ATCC 49049 / DSM 4359 / NBRC 107923 / NS-E)</name>
    <dbReference type="NCBI Taxonomy" id="309803"/>
    <lineage>
        <taxon>Bacteria</taxon>
        <taxon>Thermotogati</taxon>
        <taxon>Thermotogota</taxon>
        <taxon>Thermotogae</taxon>
        <taxon>Thermotogales</taxon>
        <taxon>Thermotogaceae</taxon>
        <taxon>Thermotoga</taxon>
    </lineage>
</organism>
<evidence type="ECO:0000256" key="1">
    <source>
        <dbReference type="ARBA" id="ARBA00023015"/>
    </source>
</evidence>
<keyword evidence="2 4" id="KW-0238">DNA-binding</keyword>
<dbReference type="RefSeq" id="WP_015920167.1">
    <property type="nucleotide sequence ID" value="NC_011978.1"/>
</dbReference>
<dbReference type="AlphaFoldDB" id="B9KAE6"/>
<dbReference type="Pfam" id="PF00440">
    <property type="entry name" value="TetR_N"/>
    <property type="match status" value="1"/>
</dbReference>
<keyword evidence="7" id="KW-1185">Reference proteome</keyword>
<dbReference type="InterPro" id="IPR036271">
    <property type="entry name" value="Tet_transcr_reg_TetR-rel_C_sf"/>
</dbReference>
<sequence>MGSETRRKIVEAAKRAFSKYGYDGVSMEDIAREAGVKKALIYYYFPSKDKLFEEVWREALEELENHLFTVTKETNSYFAKIKKFLKSYVDFVLNKSVLNEIIEKEKTTIRFEEKEKWSVLRERYENFIKRVEKLIEEGKEQNYVPKDLNSRAAAELIVNSMGDVPKDQKLLQSIQEMILKGLLNTKTEEGR</sequence>
<accession>B9KAE6</accession>
<dbReference type="InterPro" id="IPR050624">
    <property type="entry name" value="HTH-type_Tx_Regulator"/>
</dbReference>
<dbReference type="PROSITE" id="PS50977">
    <property type="entry name" value="HTH_TETR_2"/>
    <property type="match status" value="1"/>
</dbReference>
<dbReference type="eggNOG" id="COG1309">
    <property type="taxonomic scope" value="Bacteria"/>
</dbReference>
<keyword evidence="1" id="KW-0805">Transcription regulation</keyword>
<proteinExistence type="predicted"/>
<feature type="domain" description="HTH tetR-type" evidence="5">
    <location>
        <begin position="3"/>
        <end position="63"/>
    </location>
</feature>
<evidence type="ECO:0000256" key="4">
    <source>
        <dbReference type="PROSITE-ProRule" id="PRU00335"/>
    </source>
</evidence>
<dbReference type="PANTHER" id="PTHR43479:SF11">
    <property type="entry name" value="ACREF_ENVCD OPERON REPRESSOR-RELATED"/>
    <property type="match status" value="1"/>
</dbReference>
<dbReference type="PRINTS" id="PR00455">
    <property type="entry name" value="HTHTETR"/>
</dbReference>
<dbReference type="FunFam" id="1.10.10.60:FF:000141">
    <property type="entry name" value="TetR family transcriptional regulator"/>
    <property type="match status" value="1"/>
</dbReference>
<feature type="DNA-binding region" description="H-T-H motif" evidence="4">
    <location>
        <begin position="26"/>
        <end position="45"/>
    </location>
</feature>